<dbReference type="RefSeq" id="WP_033242095.1">
    <property type="nucleotide sequence ID" value="NZ_JBIRUQ010000001.1"/>
</dbReference>
<reference evidence="4 5" key="1">
    <citation type="submission" date="2024-10" db="EMBL/GenBank/DDBJ databases">
        <title>The Natural Products Discovery Center: Release of the First 8490 Sequenced Strains for Exploring Actinobacteria Biosynthetic Diversity.</title>
        <authorList>
            <person name="Kalkreuter E."/>
            <person name="Kautsar S.A."/>
            <person name="Yang D."/>
            <person name="Bader C.D."/>
            <person name="Teijaro C.N."/>
            <person name="Fluegel L."/>
            <person name="Davis C.M."/>
            <person name="Simpson J.R."/>
            <person name="Lauterbach L."/>
            <person name="Steele A.D."/>
            <person name="Gui C."/>
            <person name="Meng S."/>
            <person name="Li G."/>
            <person name="Viehrig K."/>
            <person name="Ye F."/>
            <person name="Su P."/>
            <person name="Kiefer A.F."/>
            <person name="Nichols A."/>
            <person name="Cepeda A.J."/>
            <person name="Yan W."/>
            <person name="Fan B."/>
            <person name="Jiang Y."/>
            <person name="Adhikari A."/>
            <person name="Zheng C.-J."/>
            <person name="Schuster L."/>
            <person name="Cowan T.M."/>
            <person name="Smanski M.J."/>
            <person name="Chevrette M.G."/>
            <person name="De Carvalho L.P.S."/>
            <person name="Shen B."/>
        </authorList>
    </citation>
    <scope>NUCLEOTIDE SEQUENCE [LARGE SCALE GENOMIC DNA]</scope>
    <source>
        <strain evidence="4 5">NPDC020568</strain>
    </source>
</reference>
<evidence type="ECO:0000256" key="2">
    <source>
        <dbReference type="ARBA" id="ARBA00022801"/>
    </source>
</evidence>
<dbReference type="InterPro" id="IPR011650">
    <property type="entry name" value="Peptidase_M20_dimer"/>
</dbReference>
<dbReference type="PIRSF" id="PIRSF001235">
    <property type="entry name" value="Amidase_carbamoylase"/>
    <property type="match status" value="1"/>
</dbReference>
<dbReference type="GeneID" id="93505215"/>
<evidence type="ECO:0000256" key="1">
    <source>
        <dbReference type="ARBA" id="ARBA00006153"/>
    </source>
</evidence>
<dbReference type="InterPro" id="IPR002933">
    <property type="entry name" value="Peptidase_M20"/>
</dbReference>
<dbReference type="InterPro" id="IPR010158">
    <property type="entry name" value="Amidase_Cbmase"/>
</dbReference>
<dbReference type="NCBIfam" id="TIGR01879">
    <property type="entry name" value="hydantase"/>
    <property type="match status" value="1"/>
</dbReference>
<sequence length="422" mass="44364">MTTSDIRVDADRLWRSLGELGDVGAYSDEDTGLHGVRRLALTDADVAGRQLVTGWMRAAGLTVTTDRIGNIYARRDGHDNTLAPVMVGSHIDTVATAGRFDGCLGVLGGLEVVRTLNDHGIATERPIEVAVFTEEEGVRFGTDMLGSAVAAGRIDLAGARQRTDPDGVSVGAELDRHGLVGEVAVPIRAPFAYLECHIEQGPILAAGDTRIGVVQGVQAITWLELQITGRAAHAGATPHHLRRNAGLAAALITVRLNEMVESGEYGAMLATVGRQVNYPNLINIVPESTLITIDLRNPDGGAMKRAQTDLAAYIAEVEQAAGVTITARTTAETPPVVFAEQMRDLVEKHAANLGMSSAPITSGAGHDAGEIAALCPAGMIFVPGLYDGISHNPREYSTPEACADGIDVLLHAVFELAGVASH</sequence>
<dbReference type="SUPFAM" id="SSF53187">
    <property type="entry name" value="Zn-dependent exopeptidases"/>
    <property type="match status" value="1"/>
</dbReference>
<name>A0ABW7THT7_9NOCA</name>
<protein>
    <submittedName>
        <fullName evidence="4">Hydantoinase/carbamoylase family amidase</fullName>
        <ecNumber evidence="4">3.5.-.-</ecNumber>
    </submittedName>
</protein>
<proteinExistence type="inferred from homology"/>
<dbReference type="Pfam" id="PF01546">
    <property type="entry name" value="Peptidase_M20"/>
    <property type="match status" value="1"/>
</dbReference>
<dbReference type="CDD" id="cd03884">
    <property type="entry name" value="M20_bAS"/>
    <property type="match status" value="1"/>
</dbReference>
<dbReference type="PANTHER" id="PTHR32494:SF5">
    <property type="entry name" value="ALLANTOATE AMIDOHYDROLASE"/>
    <property type="match status" value="1"/>
</dbReference>
<keyword evidence="5" id="KW-1185">Reference proteome</keyword>
<dbReference type="Gene3D" id="3.40.630.10">
    <property type="entry name" value="Zn peptidases"/>
    <property type="match status" value="1"/>
</dbReference>
<gene>
    <name evidence="4" type="ORF">ACH4WX_00290</name>
</gene>
<comment type="similarity">
    <text evidence="1">Belongs to the peptidase M20 family.</text>
</comment>
<dbReference type="Gene3D" id="3.30.70.360">
    <property type="match status" value="1"/>
</dbReference>
<keyword evidence="2 4" id="KW-0378">Hydrolase</keyword>
<evidence type="ECO:0000259" key="3">
    <source>
        <dbReference type="Pfam" id="PF07687"/>
    </source>
</evidence>
<dbReference type="EC" id="3.5.-.-" evidence="4"/>
<comment type="caution">
    <text evidence="4">The sequence shown here is derived from an EMBL/GenBank/DDBJ whole genome shotgun (WGS) entry which is preliminary data.</text>
</comment>
<dbReference type="Proteomes" id="UP001611263">
    <property type="component" value="Unassembled WGS sequence"/>
</dbReference>
<feature type="domain" description="Peptidase M20 dimerisation" evidence="3">
    <location>
        <begin position="220"/>
        <end position="317"/>
    </location>
</feature>
<dbReference type="PANTHER" id="PTHR32494">
    <property type="entry name" value="ALLANTOATE DEIMINASE-RELATED"/>
    <property type="match status" value="1"/>
</dbReference>
<dbReference type="EMBL" id="JBIRUQ010000001">
    <property type="protein sequence ID" value="MFI1459139.1"/>
    <property type="molecule type" value="Genomic_DNA"/>
</dbReference>
<accession>A0ABW7THT7</accession>
<evidence type="ECO:0000313" key="4">
    <source>
        <dbReference type="EMBL" id="MFI1459139.1"/>
    </source>
</evidence>
<dbReference type="Pfam" id="PF07687">
    <property type="entry name" value="M20_dimer"/>
    <property type="match status" value="1"/>
</dbReference>
<organism evidence="4 5">
    <name type="scientific">Nocardia carnea</name>
    <dbReference type="NCBI Taxonomy" id="37328"/>
    <lineage>
        <taxon>Bacteria</taxon>
        <taxon>Bacillati</taxon>
        <taxon>Actinomycetota</taxon>
        <taxon>Actinomycetes</taxon>
        <taxon>Mycobacteriales</taxon>
        <taxon>Nocardiaceae</taxon>
        <taxon>Nocardia</taxon>
    </lineage>
</organism>
<dbReference type="GO" id="GO:0016787">
    <property type="term" value="F:hydrolase activity"/>
    <property type="evidence" value="ECO:0007669"/>
    <property type="project" value="UniProtKB-KW"/>
</dbReference>
<evidence type="ECO:0000313" key="5">
    <source>
        <dbReference type="Proteomes" id="UP001611263"/>
    </source>
</evidence>
<dbReference type="SUPFAM" id="SSF55031">
    <property type="entry name" value="Bacterial exopeptidase dimerisation domain"/>
    <property type="match status" value="1"/>
</dbReference>
<dbReference type="InterPro" id="IPR036264">
    <property type="entry name" value="Bact_exopeptidase_dim_dom"/>
</dbReference>